<name>A0ABX1TZP1_9PROT</name>
<dbReference type="InterPro" id="IPR000873">
    <property type="entry name" value="AMP-dep_synth/lig_dom"/>
</dbReference>
<dbReference type="InterPro" id="IPR042099">
    <property type="entry name" value="ANL_N_sf"/>
</dbReference>
<dbReference type="RefSeq" id="WP_169066844.1">
    <property type="nucleotide sequence ID" value="NZ_SPMY01000032.1"/>
</dbReference>
<dbReference type="Gene3D" id="3.40.50.12780">
    <property type="entry name" value="N-terminal domain of ligase-like"/>
    <property type="match status" value="1"/>
</dbReference>
<dbReference type="PANTHER" id="PTHR36932:SF1">
    <property type="entry name" value="CAPSULAR POLYSACCHARIDE BIOSYNTHESIS PROTEIN"/>
    <property type="match status" value="1"/>
</dbReference>
<accession>A0ABX1TZP1</accession>
<feature type="domain" description="AMP-dependent synthetase/ligase" evidence="1">
    <location>
        <begin position="189"/>
        <end position="310"/>
    </location>
</feature>
<dbReference type="GO" id="GO:0016874">
    <property type="term" value="F:ligase activity"/>
    <property type="evidence" value="ECO:0007669"/>
    <property type="project" value="UniProtKB-KW"/>
</dbReference>
<comment type="caution">
    <text evidence="2">The sequence shown here is derived from an EMBL/GenBank/DDBJ whole genome shotgun (WGS) entry which is preliminary data.</text>
</comment>
<proteinExistence type="predicted"/>
<protein>
    <submittedName>
        <fullName evidence="2">Phenylacetate--CoA ligase family protein</fullName>
    </submittedName>
</protein>
<evidence type="ECO:0000259" key="1">
    <source>
        <dbReference type="Pfam" id="PF00501"/>
    </source>
</evidence>
<organism evidence="2 3">
    <name type="scientific">Candidatus Accumulibacter phosphatis</name>
    <dbReference type="NCBI Taxonomy" id="327160"/>
    <lineage>
        <taxon>Bacteria</taxon>
        <taxon>Pseudomonadati</taxon>
        <taxon>Pseudomonadota</taxon>
        <taxon>Betaproteobacteria</taxon>
        <taxon>Candidatus Accumulibacter</taxon>
    </lineage>
</organism>
<dbReference type="PANTHER" id="PTHR36932">
    <property type="entry name" value="CAPSULAR POLYSACCHARIDE BIOSYNTHESIS PROTEIN"/>
    <property type="match status" value="1"/>
</dbReference>
<reference evidence="2 3" key="1">
    <citation type="submission" date="2019-03" db="EMBL/GenBank/DDBJ databases">
        <title>Metabolic reconstructions from genomes of highly enriched 'Candidatus Accumulibacter' and 'Candidatus Competibacter' bioreactor populations.</title>
        <authorList>
            <person name="Annavajhala M.K."/>
            <person name="Welles L."/>
            <person name="Abbas B."/>
            <person name="Sorokin D."/>
            <person name="Park H."/>
            <person name="Van Loosdrecht M."/>
            <person name="Chandran K."/>
        </authorList>
    </citation>
    <scope>NUCLEOTIDE SEQUENCE [LARGE SCALE GENOMIC DNA]</scope>
    <source>
        <strain evidence="2 3">SBR_S</strain>
    </source>
</reference>
<dbReference type="SUPFAM" id="SSF56801">
    <property type="entry name" value="Acetyl-CoA synthetase-like"/>
    <property type="match status" value="1"/>
</dbReference>
<sequence>MDIYTSFAANLLFPLHEKLKKHSTTAVKLELERSQWLPAEQLRALQLARLREFLSDCAAHVPYYRDLFRALDFVPAEITAISDLARLPVLTKDVIRRDFDRLRSSAPEAVRLFSTTGSTGDPLRFNISKTRISRDVAAKWRATRWWDVDIGDREMVIWSSPIELTRQDRVKQVRDWLLRTRLLPSATMSPTDMDRFIAEICRFRPKMLFGYPSSMTLIAQRAEQQGVPLNQLGIKVAFCTAERLYPHQADVLQRVFGCPVANGYGGRDSGFIAHACPQGGMHITAEDIVVEIVDQQGRPVPAGVPGDVVVTHLYSSCFPFVRYRNGDVAVLDDGQCACGRGLPLLKEIHGRSNDVLLAEDGSVVLAIAFAIVLRDMPGVNGFKLIQETLSFCRLQLVTDASFRPSASEQELRSTFRTRLGAGVRLDIEYVETIEAEASGKYRYVESKVSQQQVAQAGGCTS</sequence>
<keyword evidence="2" id="KW-0436">Ligase</keyword>
<gene>
    <name evidence="2" type="ORF">E4Q23_11850</name>
</gene>
<keyword evidence="3" id="KW-1185">Reference proteome</keyword>
<dbReference type="InterPro" id="IPR053158">
    <property type="entry name" value="CapK_Type1_Caps_Biosynth"/>
</dbReference>
<dbReference type="Pfam" id="PF00501">
    <property type="entry name" value="AMP-binding"/>
    <property type="match status" value="1"/>
</dbReference>
<dbReference type="EMBL" id="SPMY01000032">
    <property type="protein sequence ID" value="NMQ28387.1"/>
    <property type="molecule type" value="Genomic_DNA"/>
</dbReference>
<evidence type="ECO:0000313" key="3">
    <source>
        <dbReference type="Proteomes" id="UP000749010"/>
    </source>
</evidence>
<dbReference type="Proteomes" id="UP000749010">
    <property type="component" value="Unassembled WGS sequence"/>
</dbReference>
<evidence type="ECO:0000313" key="2">
    <source>
        <dbReference type="EMBL" id="NMQ28387.1"/>
    </source>
</evidence>